<dbReference type="AlphaFoldDB" id="C5FU56"/>
<keyword evidence="4" id="KW-1185">Reference proteome</keyword>
<dbReference type="VEuPathDB" id="FungiDB:MCYG_06259"/>
<evidence type="ECO:0000256" key="2">
    <source>
        <dbReference type="SAM" id="MobiDB-lite"/>
    </source>
</evidence>
<dbReference type="GeneID" id="9228275"/>
<dbReference type="eggNOG" id="KOG0504">
    <property type="taxonomic scope" value="Eukaryota"/>
</dbReference>
<feature type="region of interest" description="Disordered" evidence="2">
    <location>
        <begin position="190"/>
        <end position="232"/>
    </location>
</feature>
<evidence type="ECO:0000313" key="4">
    <source>
        <dbReference type="Proteomes" id="UP000002035"/>
    </source>
</evidence>
<dbReference type="InterPro" id="IPR036770">
    <property type="entry name" value="Ankyrin_rpt-contain_sf"/>
</dbReference>
<dbReference type="SUPFAM" id="SSF48403">
    <property type="entry name" value="Ankyrin repeat"/>
    <property type="match status" value="1"/>
</dbReference>
<dbReference type="Proteomes" id="UP000002035">
    <property type="component" value="Unassembled WGS sequence"/>
</dbReference>
<keyword evidence="1" id="KW-0040">ANK repeat</keyword>
<organism evidence="3 4">
    <name type="scientific">Arthroderma otae (strain ATCC MYA-4605 / CBS 113480)</name>
    <name type="common">Microsporum canis</name>
    <dbReference type="NCBI Taxonomy" id="554155"/>
    <lineage>
        <taxon>Eukaryota</taxon>
        <taxon>Fungi</taxon>
        <taxon>Dikarya</taxon>
        <taxon>Ascomycota</taxon>
        <taxon>Pezizomycotina</taxon>
        <taxon>Eurotiomycetes</taxon>
        <taxon>Eurotiomycetidae</taxon>
        <taxon>Onygenales</taxon>
        <taxon>Arthrodermataceae</taxon>
        <taxon>Microsporum</taxon>
    </lineage>
</organism>
<dbReference type="EMBL" id="DS995706">
    <property type="protein sequence ID" value="EEQ33440.1"/>
    <property type="molecule type" value="Genomic_DNA"/>
</dbReference>
<protein>
    <submittedName>
        <fullName evidence="3">Ankyrin repeat protein</fullName>
    </submittedName>
</protein>
<accession>C5FU56</accession>
<sequence length="232" mass="25336">MANPYVLASDNSPALLPLLRANPALASEQDEHGYSLLHAAASYSHLDLLRTLIDEFKVDVNLTDEDGETCLFVVESVEVARYLVEECGIDKTKKNDEGFTAAESITNDGSFPLVAAYLNDIISADVKLDGTGNALPSNVKVSFGTTEQGDVNQEVPIDSAFRQRIEELAARGDFHSEEGQQELRGLVTDALRGSNTESQRDTKRRDFQSKGNLFQKPVDNDCNEATSHLQSG</sequence>
<feature type="repeat" description="ANK" evidence="1">
    <location>
        <begin position="32"/>
        <end position="65"/>
    </location>
</feature>
<dbReference type="PROSITE" id="PS50088">
    <property type="entry name" value="ANK_REPEAT"/>
    <property type="match status" value="1"/>
</dbReference>
<dbReference type="Pfam" id="PF12796">
    <property type="entry name" value="Ank_2"/>
    <property type="match status" value="1"/>
</dbReference>
<feature type="compositionally biased region" description="Basic and acidic residues" evidence="2">
    <location>
        <begin position="198"/>
        <end position="208"/>
    </location>
</feature>
<evidence type="ECO:0000313" key="3">
    <source>
        <dbReference type="EMBL" id="EEQ33440.1"/>
    </source>
</evidence>
<dbReference type="STRING" id="554155.C5FU56"/>
<proteinExistence type="predicted"/>
<gene>
    <name evidence="3" type="ORF">MCYG_06259</name>
</gene>
<feature type="compositionally biased region" description="Polar residues" evidence="2">
    <location>
        <begin position="223"/>
        <end position="232"/>
    </location>
</feature>
<dbReference type="HOGENOM" id="CLU_078327_0_0_1"/>
<reference evidence="4" key="1">
    <citation type="journal article" date="2012" name="MBio">
        <title>Comparative genome analysis of Trichophyton rubrum and related dermatophytes reveals candidate genes involved in infection.</title>
        <authorList>
            <person name="Martinez D.A."/>
            <person name="Oliver B.G."/>
            <person name="Graeser Y."/>
            <person name="Goldberg J.M."/>
            <person name="Li W."/>
            <person name="Martinez-Rossi N.M."/>
            <person name="Monod M."/>
            <person name="Shelest E."/>
            <person name="Barton R.C."/>
            <person name="Birch E."/>
            <person name="Brakhage A.A."/>
            <person name="Chen Z."/>
            <person name="Gurr S.J."/>
            <person name="Heiman D."/>
            <person name="Heitman J."/>
            <person name="Kosti I."/>
            <person name="Rossi A."/>
            <person name="Saif S."/>
            <person name="Samalova M."/>
            <person name="Saunders C.W."/>
            <person name="Shea T."/>
            <person name="Summerbell R.C."/>
            <person name="Xu J."/>
            <person name="Young S."/>
            <person name="Zeng Q."/>
            <person name="Birren B.W."/>
            <person name="Cuomo C.A."/>
            <person name="White T.C."/>
        </authorList>
    </citation>
    <scope>NUCLEOTIDE SEQUENCE [LARGE SCALE GENOMIC DNA]</scope>
    <source>
        <strain evidence="4">ATCC MYA-4605 / CBS 113480</strain>
    </source>
</reference>
<dbReference type="SMART" id="SM00248">
    <property type="entry name" value="ANK"/>
    <property type="match status" value="1"/>
</dbReference>
<dbReference type="RefSeq" id="XP_002844295.1">
    <property type="nucleotide sequence ID" value="XM_002844249.1"/>
</dbReference>
<dbReference type="OMA" id="CLFVTET"/>
<dbReference type="Gene3D" id="1.25.40.20">
    <property type="entry name" value="Ankyrin repeat-containing domain"/>
    <property type="match status" value="1"/>
</dbReference>
<name>C5FU56_ARTOC</name>
<dbReference type="OrthoDB" id="19174at2759"/>
<evidence type="ECO:0000256" key="1">
    <source>
        <dbReference type="PROSITE-ProRule" id="PRU00023"/>
    </source>
</evidence>
<dbReference type="InterPro" id="IPR002110">
    <property type="entry name" value="Ankyrin_rpt"/>
</dbReference>